<reference evidence="1" key="2">
    <citation type="submission" date="2020-09" db="EMBL/GenBank/DDBJ databases">
        <authorList>
            <person name="Kikuchi T."/>
        </authorList>
    </citation>
    <scope>NUCLEOTIDE SEQUENCE</scope>
    <source>
        <strain evidence="1">Ka4C1</strain>
    </source>
</reference>
<sequence>MTNNSFFQLPNVKTDIFYSKSHVIHKYDVEVRKIISVRKGVAFFQELSEQSLKSSRSERIILCSSLVRRIMDANYPEVDMVYDGKKLMYTSSPIECMDFDAPQHKIGDFDDTNDYIVSVNRHSAMELGQMSPNDVTIFLELLTSNPLMYEFQMHPLQKQWLFVRNGDGYENFDQTSIFLRRGIKKVVNLQPADHKSAGFASIVVIDIKLEGFYSLLNFEYLNSILIKRSRVDVDINETERNLRGVIFGFELDKRQRIVFERLSDVGIGQIFFPDSEFKVIDYLENKYKVRINPDLFAMMTPEGNVYPQEFVYPIPGQFINKSMRETCDEMFNYKVNNPDEIYNEIIKYHSVYPEYAEYFEKFGVRLMNNICMPNYEEDWELDSGYLSDEMEKRSRFSSGRESAFYD</sequence>
<organism evidence="2 4">
    <name type="scientific">Bursaphelenchus xylophilus</name>
    <name type="common">Pinewood nematode worm</name>
    <name type="synonym">Aphelenchoides xylophilus</name>
    <dbReference type="NCBI Taxonomy" id="6326"/>
    <lineage>
        <taxon>Eukaryota</taxon>
        <taxon>Metazoa</taxon>
        <taxon>Ecdysozoa</taxon>
        <taxon>Nematoda</taxon>
        <taxon>Chromadorea</taxon>
        <taxon>Rhabditida</taxon>
        <taxon>Tylenchina</taxon>
        <taxon>Tylenchomorpha</taxon>
        <taxon>Aphelenchoidea</taxon>
        <taxon>Aphelenchoididae</taxon>
        <taxon>Bursaphelenchus</taxon>
    </lineage>
</organism>
<accession>A0A1I7RJN5</accession>
<dbReference type="Proteomes" id="UP000095284">
    <property type="component" value="Unplaced"/>
</dbReference>
<reference evidence="4" key="1">
    <citation type="submission" date="2016-11" db="UniProtKB">
        <authorList>
            <consortium name="WormBaseParasite"/>
        </authorList>
    </citation>
    <scope>IDENTIFICATION</scope>
</reference>
<evidence type="ECO:0000313" key="1">
    <source>
        <dbReference type="EMBL" id="CAD5233658.1"/>
    </source>
</evidence>
<dbReference type="InterPro" id="IPR036085">
    <property type="entry name" value="PAZ_dom_sf"/>
</dbReference>
<dbReference type="WBParaSite" id="BXY_0091700.1">
    <property type="protein sequence ID" value="BXY_0091700.1"/>
    <property type="gene ID" value="BXY_0091700"/>
</dbReference>
<proteinExistence type="predicted"/>
<dbReference type="Proteomes" id="UP000582659">
    <property type="component" value="Unassembled WGS sequence"/>
</dbReference>
<dbReference type="EMBL" id="CAJFDI010000006">
    <property type="protein sequence ID" value="CAD5233658.1"/>
    <property type="molecule type" value="Genomic_DNA"/>
</dbReference>
<name>A0A1I7RJN5_BURXY</name>
<evidence type="ECO:0000313" key="2">
    <source>
        <dbReference type="Proteomes" id="UP000095284"/>
    </source>
</evidence>
<evidence type="ECO:0000313" key="4">
    <source>
        <dbReference type="WBParaSite" id="BXY_0091700.1"/>
    </source>
</evidence>
<protein>
    <submittedName>
        <fullName evidence="1">(pine wood nematode) hypothetical protein</fullName>
    </submittedName>
</protein>
<dbReference type="AlphaFoldDB" id="A0A1I7RJN5"/>
<dbReference type="Proteomes" id="UP000659654">
    <property type="component" value="Unassembled WGS sequence"/>
</dbReference>
<dbReference type="EMBL" id="CAJFCV020000006">
    <property type="protein sequence ID" value="CAG9128966.1"/>
    <property type="molecule type" value="Genomic_DNA"/>
</dbReference>
<evidence type="ECO:0000313" key="3">
    <source>
        <dbReference type="Proteomes" id="UP000659654"/>
    </source>
</evidence>
<gene>
    <name evidence="1" type="ORF">BXYJ_LOCUS13749</name>
</gene>
<keyword evidence="3" id="KW-1185">Reference proteome</keyword>
<dbReference type="SUPFAM" id="SSF101690">
    <property type="entry name" value="PAZ domain"/>
    <property type="match status" value="1"/>
</dbReference>